<evidence type="ECO:0000313" key="2">
    <source>
        <dbReference type="Proteomes" id="UP000070700"/>
    </source>
</evidence>
<accession>A0A194XC53</accession>
<reference evidence="1 2" key="1">
    <citation type="submission" date="2015-10" db="EMBL/GenBank/DDBJ databases">
        <title>Full genome of DAOMC 229536 Phialocephala scopiformis, a fungal endophyte of spruce producing the potent anti-insectan compound rugulosin.</title>
        <authorList>
            <consortium name="DOE Joint Genome Institute"/>
            <person name="Walker A.K."/>
            <person name="Frasz S.L."/>
            <person name="Seifert K.A."/>
            <person name="Miller J.D."/>
            <person name="Mondo S.J."/>
            <person name="Labutti K."/>
            <person name="Lipzen A."/>
            <person name="Dockter R."/>
            <person name="Kennedy M."/>
            <person name="Grigoriev I.V."/>
            <person name="Spatafora J.W."/>
        </authorList>
    </citation>
    <scope>NUCLEOTIDE SEQUENCE [LARGE SCALE GENOMIC DNA]</scope>
    <source>
        <strain evidence="1 2">CBS 120377</strain>
    </source>
</reference>
<evidence type="ECO:0000313" key="1">
    <source>
        <dbReference type="EMBL" id="KUJ17745.1"/>
    </source>
</evidence>
<dbReference type="AlphaFoldDB" id="A0A194XC53"/>
<dbReference type="KEGG" id="psco:LY89DRAFT_669036"/>
<dbReference type="OrthoDB" id="3864156at2759"/>
<name>A0A194XC53_MOLSC</name>
<protein>
    <submittedName>
        <fullName evidence="1">Uncharacterized protein</fullName>
    </submittedName>
</protein>
<proteinExistence type="predicted"/>
<organism evidence="1 2">
    <name type="scientific">Mollisia scopiformis</name>
    <name type="common">Conifer needle endophyte fungus</name>
    <name type="synonym">Phialocephala scopiformis</name>
    <dbReference type="NCBI Taxonomy" id="149040"/>
    <lineage>
        <taxon>Eukaryota</taxon>
        <taxon>Fungi</taxon>
        <taxon>Dikarya</taxon>
        <taxon>Ascomycota</taxon>
        <taxon>Pezizomycotina</taxon>
        <taxon>Leotiomycetes</taxon>
        <taxon>Helotiales</taxon>
        <taxon>Mollisiaceae</taxon>
        <taxon>Mollisia</taxon>
    </lineage>
</organism>
<gene>
    <name evidence="1" type="ORF">LY89DRAFT_669036</name>
</gene>
<keyword evidence="2" id="KW-1185">Reference proteome</keyword>
<dbReference type="Proteomes" id="UP000070700">
    <property type="component" value="Unassembled WGS sequence"/>
</dbReference>
<dbReference type="RefSeq" id="XP_018072100.1">
    <property type="nucleotide sequence ID" value="XM_018213062.1"/>
</dbReference>
<dbReference type="GeneID" id="28822788"/>
<dbReference type="EMBL" id="KQ947414">
    <property type="protein sequence ID" value="KUJ17745.1"/>
    <property type="molecule type" value="Genomic_DNA"/>
</dbReference>
<dbReference type="InParanoid" id="A0A194XC53"/>
<sequence length="238" mass="27750">MRHVLDVLVIDNSSILVADSENVYKNFIDRLTPHRIEKDLLDALDPDIAKLYQIGSLDFDTLQPLDHSKAERCNWPGIALHVVYDEEHYGISWFICEASLHLNRASPLRPKYNRKGVDEGNVETAIELRLGAKDLLLSHDPDIRAYFERRQGFYNLPMWRKLEGLRRGRTIQEQTHFRDITLMHRKHQTFENSDLARDADPEKGDVTEIWIQCSICKHANTTRLDRARYMMDFMFGAG</sequence>